<feature type="compositionally biased region" description="Low complexity" evidence="12">
    <location>
        <begin position="26"/>
        <end position="42"/>
    </location>
</feature>
<evidence type="ECO:0000256" key="6">
    <source>
        <dbReference type="ARBA" id="ARBA00043742"/>
    </source>
</evidence>
<dbReference type="EC" id="3.1.1.116" evidence="3"/>
<name>B4JFG6_DROGR</name>
<accession>B4JFG6</accession>
<dbReference type="HOGENOM" id="CLU_020336_53_0_1"/>
<evidence type="ECO:0000256" key="1">
    <source>
        <dbReference type="ARBA" id="ARBA00008645"/>
    </source>
</evidence>
<evidence type="ECO:0000256" key="2">
    <source>
        <dbReference type="ARBA" id="ARBA00022801"/>
    </source>
</evidence>
<dbReference type="PhylomeDB" id="B4JFG6"/>
<comment type="similarity">
    <text evidence="1">Belongs to the AB hydrolase superfamily.</text>
</comment>
<dbReference type="PANTHER" id="PTHR46118:SF4">
    <property type="entry name" value="PROTEIN ABHD11"/>
    <property type="match status" value="1"/>
</dbReference>
<evidence type="ECO:0000256" key="8">
    <source>
        <dbReference type="ARBA" id="ARBA00048283"/>
    </source>
</evidence>
<protein>
    <recommendedName>
        <fullName evidence="7">sn-1-specific diacylglycerol lipase ABHD11</fullName>
        <ecNumber evidence="3">3.1.1.116</ecNumber>
    </recommendedName>
    <alternativeName>
        <fullName evidence="4">Alpha/beta hydrolase domain-containing protein 11</fullName>
    </alternativeName>
</protein>
<dbReference type="OMA" id="ELWHATT"/>
<evidence type="ECO:0000256" key="10">
    <source>
        <dbReference type="ARBA" id="ARBA00048513"/>
    </source>
</evidence>
<evidence type="ECO:0000256" key="4">
    <source>
        <dbReference type="ARBA" id="ARBA00042703"/>
    </source>
</evidence>
<dbReference type="FunCoup" id="B4JFG6">
    <property type="interactions" value="50"/>
</dbReference>
<comment type="catalytic activity">
    <reaction evidence="8">
        <text>1-octadecanoyl-2-(4Z,7Z,10Z,13Z,16Z,19Z-docosahexaenoyl)-sn-glycerol + H2O = 2-(4Z,7Z,10Z,13Z,16Z,19Z-docosahexaenoyl)-glycerol + octadecanoate + H(+)</text>
        <dbReference type="Rhea" id="RHEA:77107"/>
        <dbReference type="ChEBI" id="CHEBI:15377"/>
        <dbReference type="ChEBI" id="CHEBI:15378"/>
        <dbReference type="ChEBI" id="CHEBI:25629"/>
        <dbReference type="ChEBI" id="CHEBI:77129"/>
        <dbReference type="ChEBI" id="CHEBI:186738"/>
    </reaction>
</comment>
<dbReference type="STRING" id="7222.B4JFG6"/>
<dbReference type="SMR" id="B4JFG6"/>
<comment type="catalytic activity">
    <reaction evidence="9">
        <text>1,2-didecanoylglycerol + H2O = decanoylglycerol + decanoate + H(+)</text>
        <dbReference type="Rhea" id="RHEA:48596"/>
        <dbReference type="ChEBI" id="CHEBI:11152"/>
        <dbReference type="ChEBI" id="CHEBI:15377"/>
        <dbReference type="ChEBI" id="CHEBI:15378"/>
        <dbReference type="ChEBI" id="CHEBI:27689"/>
        <dbReference type="ChEBI" id="CHEBI:90605"/>
    </reaction>
</comment>
<proteinExistence type="inferred from homology"/>
<sequence length="325" mass="36573">MTVGEKSLHYVVRVNLLLRTYSRLTSSNSRSSSSSSSRSSNSEEPVKMDYTVYQMPHSQLKSPPILLLHGLNMNRSIWRRTARHLAKLGSRWVIAVDARNHGDSPHRSRHTPESIAADVEAFISDHKLGRVVGLGHNMGGRALMTLALTRPELVERLVVVDITPGPLPQIVLGTLELLRLMLSVAPKIPKHLTLDEAQRSIIPAFSKLVKNDLYLLRIIQNLKKLESGTFDWNVNAQAIIDSWEESMVNYEQTLSHLEPYHGETLLIAGNKVKCVTPANVEIMRTYFPNLQVEHLDAGHQVHLDQPQQLVQLVVNFTRSCTHCLD</sequence>
<evidence type="ECO:0000256" key="7">
    <source>
        <dbReference type="ARBA" id="ARBA00044064"/>
    </source>
</evidence>
<evidence type="ECO:0000313" key="15">
    <source>
        <dbReference type="Proteomes" id="UP000001070"/>
    </source>
</evidence>
<evidence type="ECO:0000256" key="5">
    <source>
        <dbReference type="ARBA" id="ARBA00043667"/>
    </source>
</evidence>
<dbReference type="EMBL" id="CH916369">
    <property type="protein sequence ID" value="EDV93447.1"/>
    <property type="molecule type" value="Genomic_DNA"/>
</dbReference>
<comment type="catalytic activity">
    <reaction evidence="11">
        <text>1-octadecanoyl-2-(5Z,8Z,11Z,14Z-eicosatetraenoyl)-sn-glycerol + H2O = 2-(5Z,8Z,11Z,14Z-eicosatetraenoyl)-glycerol + octadecanoate + H(+)</text>
        <dbReference type="Rhea" id="RHEA:38507"/>
        <dbReference type="ChEBI" id="CHEBI:15377"/>
        <dbReference type="ChEBI" id="CHEBI:15378"/>
        <dbReference type="ChEBI" id="CHEBI:25629"/>
        <dbReference type="ChEBI" id="CHEBI:52392"/>
        <dbReference type="ChEBI" id="CHEBI:75728"/>
    </reaction>
</comment>
<dbReference type="GO" id="GO:0052689">
    <property type="term" value="F:carboxylic ester hydrolase activity"/>
    <property type="evidence" value="ECO:0007669"/>
    <property type="project" value="TreeGrafter"/>
</dbReference>
<evidence type="ECO:0000256" key="12">
    <source>
        <dbReference type="SAM" id="MobiDB-lite"/>
    </source>
</evidence>
<evidence type="ECO:0000256" key="9">
    <source>
        <dbReference type="ARBA" id="ARBA00048504"/>
    </source>
</evidence>
<comment type="catalytic activity">
    <reaction evidence="6">
        <text>a 1,3-diacyl-sn-glycerol + H2O = a 1-acyl-sn-glycerol + a fatty acid + H(+)</text>
        <dbReference type="Rhea" id="RHEA:38503"/>
        <dbReference type="ChEBI" id="CHEBI:15377"/>
        <dbReference type="ChEBI" id="CHEBI:15378"/>
        <dbReference type="ChEBI" id="CHEBI:28868"/>
        <dbReference type="ChEBI" id="CHEBI:64683"/>
        <dbReference type="ChEBI" id="CHEBI:77272"/>
    </reaction>
</comment>
<dbReference type="InParanoid" id="B4JFG6"/>
<dbReference type="eggNOG" id="KOG2382">
    <property type="taxonomic scope" value="Eukaryota"/>
</dbReference>
<organism evidence="15">
    <name type="scientific">Drosophila grimshawi</name>
    <name type="common">Hawaiian fruit fly</name>
    <name type="synonym">Idiomyia grimshawi</name>
    <dbReference type="NCBI Taxonomy" id="7222"/>
    <lineage>
        <taxon>Eukaryota</taxon>
        <taxon>Metazoa</taxon>
        <taxon>Ecdysozoa</taxon>
        <taxon>Arthropoda</taxon>
        <taxon>Hexapoda</taxon>
        <taxon>Insecta</taxon>
        <taxon>Pterygota</taxon>
        <taxon>Neoptera</taxon>
        <taxon>Endopterygota</taxon>
        <taxon>Diptera</taxon>
        <taxon>Brachycera</taxon>
        <taxon>Muscomorpha</taxon>
        <taxon>Ephydroidea</taxon>
        <taxon>Drosophilidae</taxon>
        <taxon>Drosophila</taxon>
        <taxon>Hawaiian Drosophila</taxon>
    </lineage>
</organism>
<reference evidence="14 15" key="1">
    <citation type="journal article" date="2007" name="Nature">
        <title>Evolution of genes and genomes on the Drosophila phylogeny.</title>
        <authorList>
            <consortium name="Drosophila 12 Genomes Consortium"/>
            <person name="Clark A.G."/>
            <person name="Eisen M.B."/>
            <person name="Smith D.R."/>
            <person name="Bergman C.M."/>
            <person name="Oliver B."/>
            <person name="Markow T.A."/>
            <person name="Kaufman T.C."/>
            <person name="Kellis M."/>
            <person name="Gelbart W."/>
            <person name="Iyer V.N."/>
            <person name="Pollard D.A."/>
            <person name="Sackton T.B."/>
            <person name="Larracuente A.M."/>
            <person name="Singh N.D."/>
            <person name="Abad J.P."/>
            <person name="Abt D.N."/>
            <person name="Adryan B."/>
            <person name="Aguade M."/>
            <person name="Akashi H."/>
            <person name="Anderson W.W."/>
            <person name="Aquadro C.F."/>
            <person name="Ardell D.H."/>
            <person name="Arguello R."/>
            <person name="Artieri C.G."/>
            <person name="Barbash D.A."/>
            <person name="Barker D."/>
            <person name="Barsanti P."/>
            <person name="Batterham P."/>
            <person name="Batzoglou S."/>
            <person name="Begun D."/>
            <person name="Bhutkar A."/>
            <person name="Blanco E."/>
            <person name="Bosak S.A."/>
            <person name="Bradley R.K."/>
            <person name="Brand A.D."/>
            <person name="Brent M.R."/>
            <person name="Brooks A.N."/>
            <person name="Brown R.H."/>
            <person name="Butlin R.K."/>
            <person name="Caggese C."/>
            <person name="Calvi B.R."/>
            <person name="Bernardo de Carvalho A."/>
            <person name="Caspi A."/>
            <person name="Castrezana S."/>
            <person name="Celniker S.E."/>
            <person name="Chang J.L."/>
            <person name="Chapple C."/>
            <person name="Chatterji S."/>
            <person name="Chinwalla A."/>
            <person name="Civetta A."/>
            <person name="Clifton S.W."/>
            <person name="Comeron J.M."/>
            <person name="Costello J.C."/>
            <person name="Coyne J.A."/>
            <person name="Daub J."/>
            <person name="David R.G."/>
            <person name="Delcher A.L."/>
            <person name="Delehaunty K."/>
            <person name="Do C.B."/>
            <person name="Ebling H."/>
            <person name="Edwards K."/>
            <person name="Eickbush T."/>
            <person name="Evans J.D."/>
            <person name="Filipski A."/>
            <person name="Findeiss S."/>
            <person name="Freyhult E."/>
            <person name="Fulton L."/>
            <person name="Fulton R."/>
            <person name="Garcia A.C."/>
            <person name="Gardiner A."/>
            <person name="Garfield D.A."/>
            <person name="Garvin B.E."/>
            <person name="Gibson G."/>
            <person name="Gilbert D."/>
            <person name="Gnerre S."/>
            <person name="Godfrey J."/>
            <person name="Good R."/>
            <person name="Gotea V."/>
            <person name="Gravely B."/>
            <person name="Greenberg A.J."/>
            <person name="Griffiths-Jones S."/>
            <person name="Gross S."/>
            <person name="Guigo R."/>
            <person name="Gustafson E.A."/>
            <person name="Haerty W."/>
            <person name="Hahn M.W."/>
            <person name="Halligan D.L."/>
            <person name="Halpern A.L."/>
            <person name="Halter G.M."/>
            <person name="Han M.V."/>
            <person name="Heger A."/>
            <person name="Hillier L."/>
            <person name="Hinrichs A.S."/>
            <person name="Holmes I."/>
            <person name="Hoskins R.A."/>
            <person name="Hubisz M.J."/>
            <person name="Hultmark D."/>
            <person name="Huntley M.A."/>
            <person name="Jaffe D.B."/>
            <person name="Jagadeeshan S."/>
            <person name="Jeck W.R."/>
            <person name="Johnson J."/>
            <person name="Jones C.D."/>
            <person name="Jordan W.C."/>
            <person name="Karpen G.H."/>
            <person name="Kataoka E."/>
            <person name="Keightley P.D."/>
            <person name="Kheradpour P."/>
            <person name="Kirkness E.F."/>
            <person name="Koerich L.B."/>
            <person name="Kristiansen K."/>
            <person name="Kudrna D."/>
            <person name="Kulathinal R.J."/>
            <person name="Kumar S."/>
            <person name="Kwok R."/>
            <person name="Lander E."/>
            <person name="Langley C.H."/>
            <person name="Lapoint R."/>
            <person name="Lazzaro B.P."/>
            <person name="Lee S.J."/>
            <person name="Levesque L."/>
            <person name="Li R."/>
            <person name="Lin C.F."/>
            <person name="Lin M.F."/>
            <person name="Lindblad-Toh K."/>
            <person name="Llopart A."/>
            <person name="Long M."/>
            <person name="Low L."/>
            <person name="Lozovsky E."/>
            <person name="Lu J."/>
            <person name="Luo M."/>
            <person name="Machado C.A."/>
            <person name="Makalowski W."/>
            <person name="Marzo M."/>
            <person name="Matsuda M."/>
            <person name="Matzkin L."/>
            <person name="McAllister B."/>
            <person name="McBride C.S."/>
            <person name="McKernan B."/>
            <person name="McKernan K."/>
            <person name="Mendez-Lago M."/>
            <person name="Minx P."/>
            <person name="Mollenhauer M.U."/>
            <person name="Montooth K."/>
            <person name="Mount S.M."/>
            <person name="Mu X."/>
            <person name="Myers E."/>
            <person name="Negre B."/>
            <person name="Newfeld S."/>
            <person name="Nielsen R."/>
            <person name="Noor M.A."/>
            <person name="O'Grady P."/>
            <person name="Pachter L."/>
            <person name="Papaceit M."/>
            <person name="Parisi M.J."/>
            <person name="Parisi M."/>
            <person name="Parts L."/>
            <person name="Pedersen J.S."/>
            <person name="Pesole G."/>
            <person name="Phillippy A.M."/>
            <person name="Ponting C.P."/>
            <person name="Pop M."/>
            <person name="Porcelli D."/>
            <person name="Powell J.R."/>
            <person name="Prohaska S."/>
            <person name="Pruitt K."/>
            <person name="Puig M."/>
            <person name="Quesneville H."/>
            <person name="Ram K.R."/>
            <person name="Rand D."/>
            <person name="Rasmussen M.D."/>
            <person name="Reed L.K."/>
            <person name="Reenan R."/>
            <person name="Reily A."/>
            <person name="Remington K.A."/>
            <person name="Rieger T.T."/>
            <person name="Ritchie M.G."/>
            <person name="Robin C."/>
            <person name="Rogers Y.H."/>
            <person name="Rohde C."/>
            <person name="Rozas J."/>
            <person name="Rubenfield M.J."/>
            <person name="Ruiz A."/>
            <person name="Russo S."/>
            <person name="Salzberg S.L."/>
            <person name="Sanchez-Gracia A."/>
            <person name="Saranga D.J."/>
            <person name="Sato H."/>
            <person name="Schaeffer S.W."/>
            <person name="Schatz M.C."/>
            <person name="Schlenke T."/>
            <person name="Schwartz R."/>
            <person name="Segarra C."/>
            <person name="Singh R.S."/>
            <person name="Sirot L."/>
            <person name="Sirota M."/>
            <person name="Sisneros N.B."/>
            <person name="Smith C.D."/>
            <person name="Smith T.F."/>
            <person name="Spieth J."/>
            <person name="Stage D.E."/>
            <person name="Stark A."/>
            <person name="Stephan W."/>
            <person name="Strausberg R.L."/>
            <person name="Strempel S."/>
            <person name="Sturgill D."/>
            <person name="Sutton G."/>
            <person name="Sutton G.G."/>
            <person name="Tao W."/>
            <person name="Teichmann S."/>
            <person name="Tobari Y.N."/>
            <person name="Tomimura Y."/>
            <person name="Tsolas J.M."/>
            <person name="Valente V.L."/>
            <person name="Venter E."/>
            <person name="Venter J.C."/>
            <person name="Vicario S."/>
            <person name="Vieira F.G."/>
            <person name="Vilella A.J."/>
            <person name="Villasante A."/>
            <person name="Walenz B."/>
            <person name="Wang J."/>
            <person name="Wasserman M."/>
            <person name="Watts T."/>
            <person name="Wilson D."/>
            <person name="Wilson R.K."/>
            <person name="Wing R.A."/>
            <person name="Wolfner M.F."/>
            <person name="Wong A."/>
            <person name="Wong G.K."/>
            <person name="Wu C.I."/>
            <person name="Wu G."/>
            <person name="Yamamoto D."/>
            <person name="Yang H.P."/>
            <person name="Yang S.P."/>
            <person name="Yorke J.A."/>
            <person name="Yoshida K."/>
            <person name="Zdobnov E."/>
            <person name="Zhang P."/>
            <person name="Zhang Y."/>
            <person name="Zimin A.V."/>
            <person name="Baldwin J."/>
            <person name="Abdouelleil A."/>
            <person name="Abdulkadir J."/>
            <person name="Abebe A."/>
            <person name="Abera B."/>
            <person name="Abreu J."/>
            <person name="Acer S.C."/>
            <person name="Aftuck L."/>
            <person name="Alexander A."/>
            <person name="An P."/>
            <person name="Anderson E."/>
            <person name="Anderson S."/>
            <person name="Arachi H."/>
            <person name="Azer M."/>
            <person name="Bachantsang P."/>
            <person name="Barry A."/>
            <person name="Bayul T."/>
            <person name="Berlin A."/>
            <person name="Bessette D."/>
            <person name="Bloom T."/>
            <person name="Blye J."/>
            <person name="Boguslavskiy L."/>
            <person name="Bonnet C."/>
            <person name="Boukhgalter B."/>
            <person name="Bourzgui I."/>
            <person name="Brown A."/>
            <person name="Cahill P."/>
            <person name="Channer S."/>
            <person name="Cheshatsang Y."/>
            <person name="Chuda L."/>
            <person name="Citroen M."/>
            <person name="Collymore A."/>
            <person name="Cooke P."/>
            <person name="Costello M."/>
            <person name="D'Aco K."/>
            <person name="Daza R."/>
            <person name="De Haan G."/>
            <person name="DeGray S."/>
            <person name="DeMaso C."/>
            <person name="Dhargay N."/>
            <person name="Dooley K."/>
            <person name="Dooley E."/>
            <person name="Doricent M."/>
            <person name="Dorje P."/>
            <person name="Dorjee K."/>
            <person name="Dupes A."/>
            <person name="Elong R."/>
            <person name="Falk J."/>
            <person name="Farina A."/>
            <person name="Faro S."/>
            <person name="Ferguson D."/>
            <person name="Fisher S."/>
            <person name="Foley C.D."/>
            <person name="Franke A."/>
            <person name="Friedrich D."/>
            <person name="Gadbois L."/>
            <person name="Gearin G."/>
            <person name="Gearin C.R."/>
            <person name="Giannoukos G."/>
            <person name="Goode T."/>
            <person name="Graham J."/>
            <person name="Grandbois E."/>
            <person name="Grewal S."/>
            <person name="Gyaltsen K."/>
            <person name="Hafez N."/>
            <person name="Hagos B."/>
            <person name="Hall J."/>
            <person name="Henson C."/>
            <person name="Hollinger A."/>
            <person name="Honan T."/>
            <person name="Huard M.D."/>
            <person name="Hughes L."/>
            <person name="Hurhula B."/>
            <person name="Husby M.E."/>
            <person name="Kamat A."/>
            <person name="Kanga B."/>
            <person name="Kashin S."/>
            <person name="Khazanovich D."/>
            <person name="Kisner P."/>
            <person name="Lance K."/>
            <person name="Lara M."/>
            <person name="Lee W."/>
            <person name="Lennon N."/>
            <person name="Letendre F."/>
            <person name="LeVine R."/>
            <person name="Lipovsky A."/>
            <person name="Liu X."/>
            <person name="Liu J."/>
            <person name="Liu S."/>
            <person name="Lokyitsang T."/>
            <person name="Lokyitsang Y."/>
            <person name="Lubonja R."/>
            <person name="Lui A."/>
            <person name="MacDonald P."/>
            <person name="Magnisalis V."/>
            <person name="Maru K."/>
            <person name="Matthews C."/>
            <person name="McCusker W."/>
            <person name="McDonough S."/>
            <person name="Mehta T."/>
            <person name="Meldrim J."/>
            <person name="Meneus L."/>
            <person name="Mihai O."/>
            <person name="Mihalev A."/>
            <person name="Mihova T."/>
            <person name="Mittelman R."/>
            <person name="Mlenga V."/>
            <person name="Montmayeur A."/>
            <person name="Mulrain L."/>
            <person name="Navidi A."/>
            <person name="Naylor J."/>
            <person name="Negash T."/>
            <person name="Nguyen T."/>
            <person name="Nguyen N."/>
            <person name="Nicol R."/>
            <person name="Norbu C."/>
            <person name="Norbu N."/>
            <person name="Novod N."/>
            <person name="O'Neill B."/>
            <person name="Osman S."/>
            <person name="Markiewicz E."/>
            <person name="Oyono O.L."/>
            <person name="Patti C."/>
            <person name="Phunkhang P."/>
            <person name="Pierre F."/>
            <person name="Priest M."/>
            <person name="Raghuraman S."/>
            <person name="Rege F."/>
            <person name="Reyes R."/>
            <person name="Rise C."/>
            <person name="Rogov P."/>
            <person name="Ross K."/>
            <person name="Ryan E."/>
            <person name="Settipalli S."/>
            <person name="Shea T."/>
            <person name="Sherpa N."/>
            <person name="Shi L."/>
            <person name="Shih D."/>
            <person name="Sparrow T."/>
            <person name="Spaulding J."/>
            <person name="Stalker J."/>
            <person name="Stange-Thomann N."/>
            <person name="Stavropoulos S."/>
            <person name="Stone C."/>
            <person name="Strader C."/>
            <person name="Tesfaye S."/>
            <person name="Thomson T."/>
            <person name="Thoulutsang Y."/>
            <person name="Thoulutsang D."/>
            <person name="Topham K."/>
            <person name="Topping I."/>
            <person name="Tsamla T."/>
            <person name="Vassiliev H."/>
            <person name="Vo A."/>
            <person name="Wangchuk T."/>
            <person name="Wangdi T."/>
            <person name="Weiand M."/>
            <person name="Wilkinson J."/>
            <person name="Wilson A."/>
            <person name="Yadav S."/>
            <person name="Young G."/>
            <person name="Yu Q."/>
            <person name="Zembek L."/>
            <person name="Zhong D."/>
            <person name="Zimmer A."/>
            <person name="Zwirko Z."/>
            <person name="Jaffe D.B."/>
            <person name="Alvarez P."/>
            <person name="Brockman W."/>
            <person name="Butler J."/>
            <person name="Chin C."/>
            <person name="Gnerre S."/>
            <person name="Grabherr M."/>
            <person name="Kleber M."/>
            <person name="Mauceli E."/>
            <person name="MacCallum I."/>
        </authorList>
    </citation>
    <scope>NUCLEOTIDE SEQUENCE [LARGE SCALE GENOMIC DNA]</scope>
    <source>
        <strain evidence="15">Tucson 15287-2541.00</strain>
    </source>
</reference>
<evidence type="ECO:0000259" key="13">
    <source>
        <dbReference type="Pfam" id="PF00561"/>
    </source>
</evidence>
<feature type="region of interest" description="Disordered" evidence="12">
    <location>
        <begin position="26"/>
        <end position="46"/>
    </location>
</feature>
<dbReference type="GO" id="GO:0005739">
    <property type="term" value="C:mitochondrion"/>
    <property type="evidence" value="ECO:0007669"/>
    <property type="project" value="TreeGrafter"/>
</dbReference>
<keyword evidence="2" id="KW-0378">Hydrolase</keyword>
<dbReference type="PANTHER" id="PTHR46118">
    <property type="entry name" value="PROTEIN ABHD11"/>
    <property type="match status" value="1"/>
</dbReference>
<dbReference type="InterPro" id="IPR000073">
    <property type="entry name" value="AB_hydrolase_1"/>
</dbReference>
<evidence type="ECO:0000256" key="3">
    <source>
        <dbReference type="ARBA" id="ARBA00026104"/>
    </source>
</evidence>
<feature type="domain" description="AB hydrolase-1" evidence="13">
    <location>
        <begin position="63"/>
        <end position="305"/>
    </location>
</feature>
<dbReference type="SUPFAM" id="SSF53474">
    <property type="entry name" value="alpha/beta-Hydrolases"/>
    <property type="match status" value="1"/>
</dbReference>
<keyword evidence="15" id="KW-1185">Reference proteome</keyword>
<dbReference type="Pfam" id="PF00561">
    <property type="entry name" value="Abhydrolase_1"/>
    <property type="match status" value="1"/>
</dbReference>
<dbReference type="KEGG" id="dgr:6564244"/>
<dbReference type="InterPro" id="IPR029058">
    <property type="entry name" value="AB_hydrolase_fold"/>
</dbReference>
<comment type="catalytic activity">
    <reaction evidence="10">
        <text>1-octadecanoyl-2-(9Z-octadecenoyl)-sn-glycerol + H2O = 2-(9Z-octadecenoyl)-glycerol + octadecanoate + H(+)</text>
        <dbReference type="Rhea" id="RHEA:77103"/>
        <dbReference type="ChEBI" id="CHEBI:15377"/>
        <dbReference type="ChEBI" id="CHEBI:15378"/>
        <dbReference type="ChEBI" id="CHEBI:25629"/>
        <dbReference type="ChEBI" id="CHEBI:73990"/>
        <dbReference type="ChEBI" id="CHEBI:75468"/>
    </reaction>
</comment>
<evidence type="ECO:0000313" key="14">
    <source>
        <dbReference type="EMBL" id="EDV93447.1"/>
    </source>
</evidence>
<evidence type="ECO:0000256" key="11">
    <source>
        <dbReference type="ARBA" id="ARBA00048919"/>
    </source>
</evidence>
<dbReference type="AlphaFoldDB" id="B4JFG6"/>
<dbReference type="Gene3D" id="3.40.50.1820">
    <property type="entry name" value="alpha/beta hydrolase"/>
    <property type="match status" value="1"/>
</dbReference>
<dbReference type="Proteomes" id="UP000001070">
    <property type="component" value="Unassembled WGS sequence"/>
</dbReference>
<dbReference type="OrthoDB" id="8119704at2759"/>
<gene>
    <name evidence="14" type="primary">Dgri\GH18268</name>
    <name evidence="14" type="ORF">Dgri_GH18268</name>
</gene>
<comment type="catalytic activity">
    <reaction evidence="5">
        <text>a 1,2-diacyl-sn-glycerol + H2O = a 2-acylglycerol + a fatty acid + H(+)</text>
        <dbReference type="Rhea" id="RHEA:33275"/>
        <dbReference type="ChEBI" id="CHEBI:15377"/>
        <dbReference type="ChEBI" id="CHEBI:15378"/>
        <dbReference type="ChEBI" id="CHEBI:17389"/>
        <dbReference type="ChEBI" id="CHEBI:17815"/>
        <dbReference type="ChEBI" id="CHEBI:28868"/>
        <dbReference type="EC" id="3.1.1.116"/>
    </reaction>
</comment>